<dbReference type="Pfam" id="PF01584">
    <property type="entry name" value="CheW"/>
    <property type="match status" value="1"/>
</dbReference>
<dbReference type="InterPro" id="IPR036890">
    <property type="entry name" value="HATPase_C_sf"/>
</dbReference>
<reference evidence="16 17" key="1">
    <citation type="submission" date="2021-05" db="EMBL/GenBank/DDBJ databases">
        <title>The draft genome of Geobacter pelophilus DSM 12255.</title>
        <authorList>
            <person name="Xu Z."/>
            <person name="Masuda Y."/>
            <person name="Itoh H."/>
            <person name="Senoo K."/>
        </authorList>
    </citation>
    <scope>NUCLEOTIDE SEQUENCE [LARGE SCALE GENOMIC DNA]</scope>
    <source>
        <strain evidence="16 17">DSM 12255</strain>
    </source>
</reference>
<feature type="modified residue" description="Phosphohistidine" evidence="12">
    <location>
        <position position="46"/>
    </location>
</feature>
<dbReference type="InterPro" id="IPR037006">
    <property type="entry name" value="CheA-like_homodim_sf"/>
</dbReference>
<evidence type="ECO:0000256" key="12">
    <source>
        <dbReference type="PROSITE-ProRule" id="PRU00110"/>
    </source>
</evidence>
<dbReference type="InterPro" id="IPR002545">
    <property type="entry name" value="CheW-lke_dom"/>
</dbReference>
<evidence type="ECO:0000256" key="11">
    <source>
        <dbReference type="ARBA" id="ARBA00035100"/>
    </source>
</evidence>
<dbReference type="Pfam" id="PF02518">
    <property type="entry name" value="HATPase_c"/>
    <property type="match status" value="1"/>
</dbReference>
<comment type="function">
    <text evidence="11">Involved in the transmission of sensory signals from the chemoreceptors to the flagellar motors. CheA is autophosphorylated; it can transfer its phosphate group to either CheB or CheY.</text>
</comment>
<keyword evidence="4" id="KW-0145">Chemotaxis</keyword>
<evidence type="ECO:0000313" key="17">
    <source>
        <dbReference type="Proteomes" id="UP000811899"/>
    </source>
</evidence>
<dbReference type="InterPro" id="IPR003594">
    <property type="entry name" value="HATPase_dom"/>
</dbReference>
<evidence type="ECO:0000259" key="13">
    <source>
        <dbReference type="PROSITE" id="PS50109"/>
    </source>
</evidence>
<dbReference type="InterPro" id="IPR004358">
    <property type="entry name" value="Sig_transdc_His_kin-like_C"/>
</dbReference>
<dbReference type="SMART" id="SM00387">
    <property type="entry name" value="HATPase_c"/>
    <property type="match status" value="1"/>
</dbReference>
<protein>
    <recommendedName>
        <fullName evidence="3">Chemotaxis protein CheA</fullName>
        <ecNumber evidence="2">2.7.13.3</ecNumber>
    </recommendedName>
</protein>
<dbReference type="EMBL" id="JAHCVJ010000012">
    <property type="protein sequence ID" value="MBT0666512.1"/>
    <property type="molecule type" value="Genomic_DNA"/>
</dbReference>
<evidence type="ECO:0000256" key="6">
    <source>
        <dbReference type="ARBA" id="ARBA00022679"/>
    </source>
</evidence>
<dbReference type="AlphaFoldDB" id="A0AAW4L8P0"/>
<dbReference type="InterPro" id="IPR051315">
    <property type="entry name" value="Bact_Chemotaxis_CheA"/>
</dbReference>
<evidence type="ECO:0000256" key="7">
    <source>
        <dbReference type="ARBA" id="ARBA00022741"/>
    </source>
</evidence>
<keyword evidence="6" id="KW-0808">Transferase</keyword>
<dbReference type="InterPro" id="IPR037257">
    <property type="entry name" value="T2SS_E_N_sf"/>
</dbReference>
<dbReference type="CDD" id="cd16916">
    <property type="entry name" value="HATPase_CheA-like"/>
    <property type="match status" value="1"/>
</dbReference>
<dbReference type="Gene3D" id="3.30.565.10">
    <property type="entry name" value="Histidine kinase-like ATPase, C-terminal domain"/>
    <property type="match status" value="1"/>
</dbReference>
<dbReference type="SUPFAM" id="SSF47384">
    <property type="entry name" value="Homodimeric domain of signal transducing histidine kinase"/>
    <property type="match status" value="1"/>
</dbReference>
<dbReference type="FunFam" id="3.30.565.10:FF:000016">
    <property type="entry name" value="Chemotaxis protein CheA, putative"/>
    <property type="match status" value="1"/>
</dbReference>
<dbReference type="SMART" id="SM01231">
    <property type="entry name" value="H-kinase_dim"/>
    <property type="match status" value="1"/>
</dbReference>
<dbReference type="PANTHER" id="PTHR43395">
    <property type="entry name" value="SENSOR HISTIDINE KINASE CHEA"/>
    <property type="match status" value="1"/>
</dbReference>
<dbReference type="Gene3D" id="2.30.30.40">
    <property type="entry name" value="SH3 Domains"/>
    <property type="match status" value="1"/>
</dbReference>
<dbReference type="SUPFAM" id="SSF55874">
    <property type="entry name" value="ATPase domain of HSP90 chaperone/DNA topoisomerase II/histidine kinase"/>
    <property type="match status" value="1"/>
</dbReference>
<dbReference type="CDD" id="cd00088">
    <property type="entry name" value="HPT"/>
    <property type="match status" value="1"/>
</dbReference>
<keyword evidence="8" id="KW-0418">Kinase</keyword>
<evidence type="ECO:0000259" key="15">
    <source>
        <dbReference type="PROSITE" id="PS50894"/>
    </source>
</evidence>
<dbReference type="GO" id="GO:0000155">
    <property type="term" value="F:phosphorelay sensor kinase activity"/>
    <property type="evidence" value="ECO:0007669"/>
    <property type="project" value="InterPro"/>
</dbReference>
<keyword evidence="10" id="KW-0902">Two-component regulatory system</keyword>
<evidence type="ECO:0000256" key="10">
    <source>
        <dbReference type="ARBA" id="ARBA00023012"/>
    </source>
</evidence>
<feature type="domain" description="CheW-like" evidence="14">
    <location>
        <begin position="558"/>
        <end position="693"/>
    </location>
</feature>
<dbReference type="InterPro" id="IPR004105">
    <property type="entry name" value="CheA-like_dim"/>
</dbReference>
<dbReference type="Pfam" id="PF02895">
    <property type="entry name" value="H-kinase_dim"/>
    <property type="match status" value="1"/>
</dbReference>
<dbReference type="SUPFAM" id="SSF47226">
    <property type="entry name" value="Histidine-containing phosphotransfer domain, HPT domain"/>
    <property type="match status" value="1"/>
</dbReference>
<dbReference type="GO" id="GO:0005524">
    <property type="term" value="F:ATP binding"/>
    <property type="evidence" value="ECO:0007669"/>
    <property type="project" value="UniProtKB-KW"/>
</dbReference>
<dbReference type="SMART" id="SM00260">
    <property type="entry name" value="CheW"/>
    <property type="match status" value="1"/>
</dbReference>
<name>A0AAW4L8P0_9BACT</name>
<dbReference type="RefSeq" id="WP_214173280.1">
    <property type="nucleotide sequence ID" value="NZ_JAHCVJ010000012.1"/>
</dbReference>
<dbReference type="PROSITE" id="PS50109">
    <property type="entry name" value="HIS_KIN"/>
    <property type="match status" value="1"/>
</dbReference>
<dbReference type="InterPro" id="IPR008207">
    <property type="entry name" value="Sig_transdc_His_kin_Hpt_dom"/>
</dbReference>
<comment type="catalytic activity">
    <reaction evidence="1">
        <text>ATP + protein L-histidine = ADP + protein N-phospho-L-histidine.</text>
        <dbReference type="EC" id="2.7.13.3"/>
    </reaction>
</comment>
<evidence type="ECO:0000313" key="16">
    <source>
        <dbReference type="EMBL" id="MBT0666512.1"/>
    </source>
</evidence>
<feature type="domain" description="HPt" evidence="15">
    <location>
        <begin position="1"/>
        <end position="103"/>
    </location>
</feature>
<evidence type="ECO:0000256" key="9">
    <source>
        <dbReference type="ARBA" id="ARBA00022840"/>
    </source>
</evidence>
<sequence>MDLKRFHAIFVEEASEHLETLENGFMQLEKSPDDSELLNAIFRSAHTIKGSSGTVGLPNISKFTHVMEEILEAMRGGELTPDKSMISTLLESLDMIKEMVAAVAAEEEFPFERCHDLMARMQAIMGETQPEAAAEPQVDDRADHNIFLIRFAPPADLFKRGMDPVKLFDELLELGEIQGMSCEIDRLPRLSELDAEELWLHWVLHLKTGSDERAVREVFMFIEEESDIEITAVSRDATLFGSLLVEEGVVSDNDVKEALSKQKKLGDILLEEGKVTQEQINGVLAKQAVRKADSFAKNVSTSIRVDLKKLDHLVNLVGEMVIIHSMFHQVMYGQGKERAAELAVNSERVDMIFGQLQRIGKDIQEGAMALRMLPVGEVFQRFTRLVRELSASKGKDVELVISGEETELDKGVLEKIADPLVHLIRNSVDHGIEPPEERQAAHKPAQATVFLRAYQMGDAVYIDVQDDGRGLDRDRIIAKALERGVIATANGLSDDEVYNLVMLPGFSTADKITDTSGRGVGMDVVKQNIEALNGVVNIKTRKGVGTTISIRLPLTLAIIDGLTVSIGDEVFIIPITSVIESLRPSRKDVNSIEEKGEVVHVRGEYIPLIRLHKVLDIPCRQQDPCQAIVVVTHHDNCKFGFMADELLGEQQVVLKTLGSATPKVRSIAGGTIMGDGRVALVLDVVGVIATAGS</sequence>
<proteinExistence type="predicted"/>
<dbReference type="InterPro" id="IPR036061">
    <property type="entry name" value="CheW-like_dom_sf"/>
</dbReference>
<evidence type="ECO:0000256" key="5">
    <source>
        <dbReference type="ARBA" id="ARBA00022553"/>
    </source>
</evidence>
<keyword evidence="17" id="KW-1185">Reference proteome</keyword>
<dbReference type="InterPro" id="IPR005467">
    <property type="entry name" value="His_kinase_dom"/>
</dbReference>
<accession>A0AAW4L8P0</accession>
<dbReference type="Pfam" id="PF01627">
    <property type="entry name" value="Hpt"/>
    <property type="match status" value="1"/>
</dbReference>
<keyword evidence="7" id="KW-0547">Nucleotide-binding</keyword>
<dbReference type="CDD" id="cd00731">
    <property type="entry name" value="CheA_reg"/>
    <property type="match status" value="1"/>
</dbReference>
<dbReference type="Gene3D" id="1.10.287.560">
    <property type="entry name" value="Histidine kinase CheA-like, homodimeric domain"/>
    <property type="match status" value="1"/>
</dbReference>
<comment type="caution">
    <text evidence="16">The sequence shown here is derived from an EMBL/GenBank/DDBJ whole genome shotgun (WGS) entry which is preliminary data.</text>
</comment>
<gene>
    <name evidence="16" type="ORF">KI809_19560</name>
</gene>
<evidence type="ECO:0000256" key="2">
    <source>
        <dbReference type="ARBA" id="ARBA00012438"/>
    </source>
</evidence>
<dbReference type="InterPro" id="IPR036097">
    <property type="entry name" value="HisK_dim/P_sf"/>
</dbReference>
<organism evidence="16 17">
    <name type="scientific">Geoanaerobacter pelophilus</name>
    <dbReference type="NCBI Taxonomy" id="60036"/>
    <lineage>
        <taxon>Bacteria</taxon>
        <taxon>Pseudomonadati</taxon>
        <taxon>Thermodesulfobacteriota</taxon>
        <taxon>Desulfuromonadia</taxon>
        <taxon>Geobacterales</taxon>
        <taxon>Geobacteraceae</taxon>
        <taxon>Geoanaerobacter</taxon>
    </lineage>
</organism>
<keyword evidence="5 12" id="KW-0597">Phosphoprotein</keyword>
<evidence type="ECO:0000256" key="8">
    <source>
        <dbReference type="ARBA" id="ARBA00022777"/>
    </source>
</evidence>
<evidence type="ECO:0000256" key="3">
    <source>
        <dbReference type="ARBA" id="ARBA00021495"/>
    </source>
</evidence>
<dbReference type="SMART" id="SM00073">
    <property type="entry name" value="HPT"/>
    <property type="match status" value="1"/>
</dbReference>
<dbReference type="InterPro" id="IPR036641">
    <property type="entry name" value="HPT_dom_sf"/>
</dbReference>
<dbReference type="PRINTS" id="PR00344">
    <property type="entry name" value="BCTRLSENSOR"/>
</dbReference>
<dbReference type="SUPFAM" id="SSF50341">
    <property type="entry name" value="CheW-like"/>
    <property type="match status" value="1"/>
</dbReference>
<dbReference type="PROSITE" id="PS50894">
    <property type="entry name" value="HPT"/>
    <property type="match status" value="1"/>
</dbReference>
<dbReference type="Proteomes" id="UP000811899">
    <property type="component" value="Unassembled WGS sequence"/>
</dbReference>
<dbReference type="SUPFAM" id="SSF160246">
    <property type="entry name" value="EspE N-terminal domain-like"/>
    <property type="match status" value="1"/>
</dbReference>
<dbReference type="PROSITE" id="PS50851">
    <property type="entry name" value="CHEW"/>
    <property type="match status" value="1"/>
</dbReference>
<keyword evidence="9" id="KW-0067">ATP-binding</keyword>
<dbReference type="PANTHER" id="PTHR43395:SF10">
    <property type="entry name" value="CHEMOTAXIS PROTEIN CHEA"/>
    <property type="match status" value="1"/>
</dbReference>
<evidence type="ECO:0000256" key="4">
    <source>
        <dbReference type="ARBA" id="ARBA00022500"/>
    </source>
</evidence>
<dbReference type="Gene3D" id="1.20.120.160">
    <property type="entry name" value="HPT domain"/>
    <property type="match status" value="1"/>
</dbReference>
<dbReference type="GO" id="GO:0005737">
    <property type="term" value="C:cytoplasm"/>
    <property type="evidence" value="ECO:0007669"/>
    <property type="project" value="InterPro"/>
</dbReference>
<dbReference type="EC" id="2.7.13.3" evidence="2"/>
<feature type="domain" description="Histidine kinase" evidence="13">
    <location>
        <begin position="298"/>
        <end position="556"/>
    </location>
</feature>
<dbReference type="GO" id="GO:0006935">
    <property type="term" value="P:chemotaxis"/>
    <property type="evidence" value="ECO:0007669"/>
    <property type="project" value="UniProtKB-KW"/>
</dbReference>
<evidence type="ECO:0000259" key="14">
    <source>
        <dbReference type="PROSITE" id="PS50851"/>
    </source>
</evidence>
<evidence type="ECO:0000256" key="1">
    <source>
        <dbReference type="ARBA" id="ARBA00000085"/>
    </source>
</evidence>